<dbReference type="InterPro" id="IPR011009">
    <property type="entry name" value="Kinase-like_dom_sf"/>
</dbReference>
<dbReference type="PANTHER" id="PTHR48013">
    <property type="entry name" value="DUAL SPECIFICITY MITOGEN-ACTIVATED PROTEIN KINASE KINASE 5-RELATED"/>
    <property type="match status" value="1"/>
</dbReference>
<keyword evidence="2 10" id="KW-0547">Nucleotide-binding</keyword>
<dbReference type="PROSITE" id="PS00108">
    <property type="entry name" value="PROTEIN_KINASE_ST"/>
    <property type="match status" value="1"/>
</dbReference>
<evidence type="ECO:0000313" key="13">
    <source>
        <dbReference type="EMBL" id="WXL28198.1"/>
    </source>
</evidence>
<evidence type="ECO:0000256" key="3">
    <source>
        <dbReference type="ARBA" id="ARBA00022777"/>
    </source>
</evidence>
<organism evidence="13 14">
    <name type="scientific">[Mycoplasma] gypis</name>
    <dbReference type="NCBI Taxonomy" id="92404"/>
    <lineage>
        <taxon>Bacteria</taxon>
        <taxon>Bacillati</taxon>
        <taxon>Mycoplasmatota</taxon>
        <taxon>Mycoplasmoidales</taxon>
        <taxon>Metamycoplasmataceae</taxon>
        <taxon>Metamycoplasma</taxon>
    </lineage>
</organism>
<dbReference type="GO" id="GO:0004674">
    <property type="term" value="F:protein serine/threonine kinase activity"/>
    <property type="evidence" value="ECO:0007669"/>
    <property type="project" value="UniProtKB-EC"/>
</dbReference>
<evidence type="ECO:0000256" key="6">
    <source>
        <dbReference type="ARBA" id="ARBA00038999"/>
    </source>
</evidence>
<dbReference type="InterPro" id="IPR017441">
    <property type="entry name" value="Protein_kinase_ATP_BS"/>
</dbReference>
<dbReference type="InterPro" id="IPR000719">
    <property type="entry name" value="Prot_kinase_dom"/>
</dbReference>
<dbReference type="EMBL" id="CP148066">
    <property type="protein sequence ID" value="WXL28198.1"/>
    <property type="molecule type" value="Genomic_DNA"/>
</dbReference>
<reference evidence="13" key="1">
    <citation type="submission" date="2024-03" db="EMBL/GenBank/DDBJ databases">
        <title>Complete genome sequence of Mycoplasma gypis type strain B1/T1.</title>
        <authorList>
            <person name="Spergser J."/>
        </authorList>
    </citation>
    <scope>NUCLEOTIDE SEQUENCE [LARGE SCALE GENOMIC DNA]</scope>
    <source>
        <strain evidence="13">B1/T1</strain>
    </source>
</reference>
<name>A0ABZ2RMF2_9BACT</name>
<dbReference type="SUPFAM" id="SSF56112">
    <property type="entry name" value="Protein kinase-like (PK-like)"/>
    <property type="match status" value="1"/>
</dbReference>
<evidence type="ECO:0000256" key="2">
    <source>
        <dbReference type="ARBA" id="ARBA00022741"/>
    </source>
</evidence>
<keyword evidence="11" id="KW-1133">Transmembrane helix</keyword>
<dbReference type="Gene3D" id="1.10.510.10">
    <property type="entry name" value="Transferase(Phosphotransferase) domain 1"/>
    <property type="match status" value="1"/>
</dbReference>
<accession>A0ABZ2RMF2</accession>
<gene>
    <name evidence="13" type="ORF">WG616_02395</name>
</gene>
<feature type="domain" description="Protein kinase" evidence="12">
    <location>
        <begin position="13"/>
        <end position="277"/>
    </location>
</feature>
<evidence type="ECO:0000256" key="8">
    <source>
        <dbReference type="ARBA" id="ARBA00049299"/>
    </source>
</evidence>
<proteinExistence type="inferred from homology"/>
<comment type="similarity">
    <text evidence="5">Belongs to the protein kinase superfamily. STE Ser/Thr protein kinase family. MAP kinase kinase subfamily.</text>
</comment>
<evidence type="ECO:0000256" key="9">
    <source>
        <dbReference type="ARBA" id="ARBA00051693"/>
    </source>
</evidence>
<comment type="catalytic activity">
    <reaction evidence="9">
        <text>L-tyrosyl-[protein] + ATP = O-phospho-L-tyrosyl-[protein] + ADP + H(+)</text>
        <dbReference type="Rhea" id="RHEA:10596"/>
        <dbReference type="Rhea" id="RHEA-COMP:10136"/>
        <dbReference type="Rhea" id="RHEA-COMP:20101"/>
        <dbReference type="ChEBI" id="CHEBI:15378"/>
        <dbReference type="ChEBI" id="CHEBI:30616"/>
        <dbReference type="ChEBI" id="CHEBI:46858"/>
        <dbReference type="ChEBI" id="CHEBI:61978"/>
        <dbReference type="ChEBI" id="CHEBI:456216"/>
        <dbReference type="EC" id="2.7.12.2"/>
    </reaction>
</comment>
<evidence type="ECO:0000256" key="1">
    <source>
        <dbReference type="ARBA" id="ARBA00022679"/>
    </source>
</evidence>
<evidence type="ECO:0000259" key="12">
    <source>
        <dbReference type="PROSITE" id="PS50011"/>
    </source>
</evidence>
<keyword evidence="14" id="KW-1185">Reference proteome</keyword>
<dbReference type="PANTHER" id="PTHR48013:SF9">
    <property type="entry name" value="DUAL SPECIFICITY MITOGEN-ACTIVATED PROTEIN KINASE KINASE 5"/>
    <property type="match status" value="1"/>
</dbReference>
<dbReference type="InterPro" id="IPR008271">
    <property type="entry name" value="Ser/Thr_kinase_AS"/>
</dbReference>
<dbReference type="Proteomes" id="UP001460679">
    <property type="component" value="Chromosome"/>
</dbReference>
<protein>
    <recommendedName>
        <fullName evidence="6">mitogen-activated protein kinase kinase</fullName>
        <ecNumber evidence="6">2.7.12.2</ecNumber>
    </recommendedName>
</protein>
<comment type="catalytic activity">
    <reaction evidence="8">
        <text>L-threonyl-[protein] + ATP = O-phospho-L-threonyl-[protein] + ADP + H(+)</text>
        <dbReference type="Rhea" id="RHEA:46608"/>
        <dbReference type="Rhea" id="RHEA-COMP:11060"/>
        <dbReference type="Rhea" id="RHEA-COMP:11605"/>
        <dbReference type="ChEBI" id="CHEBI:15378"/>
        <dbReference type="ChEBI" id="CHEBI:30013"/>
        <dbReference type="ChEBI" id="CHEBI:30616"/>
        <dbReference type="ChEBI" id="CHEBI:61977"/>
        <dbReference type="ChEBI" id="CHEBI:456216"/>
        <dbReference type="EC" id="2.7.12.2"/>
    </reaction>
</comment>
<dbReference type="PROSITE" id="PS00107">
    <property type="entry name" value="PROTEIN_KINASE_ATP"/>
    <property type="match status" value="1"/>
</dbReference>
<evidence type="ECO:0000256" key="4">
    <source>
        <dbReference type="ARBA" id="ARBA00022840"/>
    </source>
</evidence>
<keyword evidence="4 10" id="KW-0067">ATP-binding</keyword>
<feature type="binding site" evidence="10">
    <location>
        <position position="42"/>
    </location>
    <ligand>
        <name>ATP</name>
        <dbReference type="ChEBI" id="CHEBI:30616"/>
    </ligand>
</feature>
<evidence type="ECO:0000256" key="7">
    <source>
        <dbReference type="ARBA" id="ARBA00049014"/>
    </source>
</evidence>
<dbReference type="SMART" id="SM00220">
    <property type="entry name" value="S_TKc"/>
    <property type="match status" value="1"/>
</dbReference>
<dbReference type="CDD" id="cd14014">
    <property type="entry name" value="STKc_PknB_like"/>
    <property type="match status" value="1"/>
</dbReference>
<dbReference type="Pfam" id="PF00069">
    <property type="entry name" value="Pkinase"/>
    <property type="match status" value="1"/>
</dbReference>
<dbReference type="EC" id="2.7.12.2" evidence="6"/>
<comment type="catalytic activity">
    <reaction evidence="7">
        <text>L-seryl-[protein] + ATP = O-phospho-L-seryl-[protein] + ADP + H(+)</text>
        <dbReference type="Rhea" id="RHEA:17989"/>
        <dbReference type="Rhea" id="RHEA-COMP:9863"/>
        <dbReference type="Rhea" id="RHEA-COMP:11604"/>
        <dbReference type="ChEBI" id="CHEBI:15378"/>
        <dbReference type="ChEBI" id="CHEBI:29999"/>
        <dbReference type="ChEBI" id="CHEBI:30616"/>
        <dbReference type="ChEBI" id="CHEBI:83421"/>
        <dbReference type="ChEBI" id="CHEBI:456216"/>
        <dbReference type="EC" id="2.7.12.2"/>
    </reaction>
</comment>
<keyword evidence="1 13" id="KW-0808">Transferase</keyword>
<feature type="transmembrane region" description="Helical" evidence="11">
    <location>
        <begin position="300"/>
        <end position="321"/>
    </location>
</feature>
<evidence type="ECO:0000256" key="10">
    <source>
        <dbReference type="PROSITE-ProRule" id="PRU10141"/>
    </source>
</evidence>
<sequence length="327" mass="36776">MENQSLEKLNKKYRIIAKLGDGGMGSVHHCKRLSDDKDVAIKIIKTGCTEVEKLRFRNEVKAMRSINSQYVVKYYEAEFEEDERWIAMEYVQGSVLKRMIKKNGYLQTELAINFAKMIVQGLVDIHRAGIVHRDLKSSNIIVSDNSNIKIIDFGIALDEVTPRYTQTGKVIGTPEYIAPELINKTAGPSAQSDIYSFGILLYEMLEGTSPFSGGVKAQLLSHSNDEIPKLTRINVTVPQSVQNIINKCCAKNPTDRYEDAYALYQDLSTCLNPEKVFEKPVDYNKKNKGSKISKINSKKFWIAIISVSAIILVTALIMLIIEVSGKK</sequence>
<dbReference type="PROSITE" id="PS50011">
    <property type="entry name" value="PROTEIN_KINASE_DOM"/>
    <property type="match status" value="1"/>
</dbReference>
<evidence type="ECO:0000256" key="11">
    <source>
        <dbReference type="SAM" id="Phobius"/>
    </source>
</evidence>
<dbReference type="RefSeq" id="WP_205498277.1">
    <property type="nucleotide sequence ID" value="NZ_CP148066.1"/>
</dbReference>
<keyword evidence="11" id="KW-0812">Transmembrane</keyword>
<evidence type="ECO:0000313" key="14">
    <source>
        <dbReference type="Proteomes" id="UP001460679"/>
    </source>
</evidence>
<keyword evidence="11" id="KW-0472">Membrane</keyword>
<evidence type="ECO:0000256" key="5">
    <source>
        <dbReference type="ARBA" id="ARBA00038035"/>
    </source>
</evidence>
<keyword evidence="3 13" id="KW-0418">Kinase</keyword>